<dbReference type="Gene3D" id="1.10.287.2250">
    <property type="match status" value="1"/>
</dbReference>
<reference evidence="4" key="1">
    <citation type="submission" date="2021-07" db="EMBL/GenBank/DDBJ databases">
        <authorList>
            <person name="Catto M.A."/>
            <person name="Jacobson A."/>
            <person name="Kennedy G."/>
            <person name="Labadie P."/>
            <person name="Hunt B.G."/>
            <person name="Srinivasan R."/>
        </authorList>
    </citation>
    <scope>NUCLEOTIDE SEQUENCE</scope>
    <source>
        <strain evidence="4">PL_HMW_Pooled</strain>
        <tissue evidence="4">Head</tissue>
    </source>
</reference>
<sequence length="116" mass="13384">MPWAALLLLVAVLASALVDDCDAGSTDADMTWEEYKVKYRKNYPAAEDDERHRQNFLASQRNVVQHNEKYERGEVSYSLGLNQFSDRDRQWRERERLAASTVEQERSSTPTSTLEA</sequence>
<dbReference type="EMBL" id="JAHWGI010000255">
    <property type="protein sequence ID" value="KAK3911230.1"/>
    <property type="molecule type" value="Genomic_DNA"/>
</dbReference>
<feature type="chain" id="PRO_5042235419" evidence="2">
    <location>
        <begin position="24"/>
        <end position="116"/>
    </location>
</feature>
<gene>
    <name evidence="4" type="ORF">KUF71_004359</name>
</gene>
<name>A0AAE1GXP4_9NEOP</name>
<evidence type="ECO:0000256" key="1">
    <source>
        <dbReference type="SAM" id="MobiDB-lite"/>
    </source>
</evidence>
<evidence type="ECO:0000313" key="4">
    <source>
        <dbReference type="EMBL" id="KAK3911230.1"/>
    </source>
</evidence>
<keyword evidence="5" id="KW-1185">Reference proteome</keyword>
<reference evidence="4" key="2">
    <citation type="journal article" date="2023" name="BMC Genomics">
        <title>Pest status, molecular evolution, and epigenetic factors derived from the genome assembly of Frankliniella fusca, a thysanopteran phytovirus vector.</title>
        <authorList>
            <person name="Catto M.A."/>
            <person name="Labadie P.E."/>
            <person name="Jacobson A.L."/>
            <person name="Kennedy G.G."/>
            <person name="Srinivasan R."/>
            <person name="Hunt B.G."/>
        </authorList>
    </citation>
    <scope>NUCLEOTIDE SEQUENCE</scope>
    <source>
        <strain evidence="4">PL_HMW_Pooled</strain>
    </source>
</reference>
<feature type="compositionally biased region" description="Polar residues" evidence="1">
    <location>
        <begin position="107"/>
        <end position="116"/>
    </location>
</feature>
<proteinExistence type="predicted"/>
<feature type="domain" description="Cathepsin propeptide inhibitor" evidence="3">
    <location>
        <begin position="32"/>
        <end position="91"/>
    </location>
</feature>
<feature type="signal peptide" evidence="2">
    <location>
        <begin position="1"/>
        <end position="23"/>
    </location>
</feature>
<dbReference type="AlphaFoldDB" id="A0AAE1GXP4"/>
<dbReference type="SMART" id="SM00848">
    <property type="entry name" value="Inhibitor_I29"/>
    <property type="match status" value="1"/>
</dbReference>
<dbReference type="InterPro" id="IPR013201">
    <property type="entry name" value="Prot_inhib_I29"/>
</dbReference>
<accession>A0AAE1GXP4</accession>
<dbReference type="Proteomes" id="UP001219518">
    <property type="component" value="Unassembled WGS sequence"/>
</dbReference>
<dbReference type="Pfam" id="PF08246">
    <property type="entry name" value="Inhibitor_I29"/>
    <property type="match status" value="1"/>
</dbReference>
<dbReference type="SUPFAM" id="SSF54001">
    <property type="entry name" value="Cysteine proteinases"/>
    <property type="match status" value="1"/>
</dbReference>
<evidence type="ECO:0000313" key="5">
    <source>
        <dbReference type="Proteomes" id="UP001219518"/>
    </source>
</evidence>
<organism evidence="4 5">
    <name type="scientific">Frankliniella fusca</name>
    <dbReference type="NCBI Taxonomy" id="407009"/>
    <lineage>
        <taxon>Eukaryota</taxon>
        <taxon>Metazoa</taxon>
        <taxon>Ecdysozoa</taxon>
        <taxon>Arthropoda</taxon>
        <taxon>Hexapoda</taxon>
        <taxon>Insecta</taxon>
        <taxon>Pterygota</taxon>
        <taxon>Neoptera</taxon>
        <taxon>Paraneoptera</taxon>
        <taxon>Thysanoptera</taxon>
        <taxon>Terebrantia</taxon>
        <taxon>Thripoidea</taxon>
        <taxon>Thripidae</taxon>
        <taxon>Frankliniella</taxon>
    </lineage>
</organism>
<feature type="region of interest" description="Disordered" evidence="1">
    <location>
        <begin position="96"/>
        <end position="116"/>
    </location>
</feature>
<keyword evidence="2" id="KW-0732">Signal</keyword>
<evidence type="ECO:0000259" key="3">
    <source>
        <dbReference type="SMART" id="SM00848"/>
    </source>
</evidence>
<evidence type="ECO:0000256" key="2">
    <source>
        <dbReference type="SAM" id="SignalP"/>
    </source>
</evidence>
<protein>
    <submittedName>
        <fullName evidence="4">Digestive cysteine proteinase 1</fullName>
    </submittedName>
</protein>
<dbReference type="InterPro" id="IPR038765">
    <property type="entry name" value="Papain-like_cys_pep_sf"/>
</dbReference>
<comment type="caution">
    <text evidence="4">The sequence shown here is derived from an EMBL/GenBank/DDBJ whole genome shotgun (WGS) entry which is preliminary data.</text>
</comment>